<keyword evidence="2" id="KW-1185">Reference proteome</keyword>
<name>A0A4S4LGK1_9AGAM</name>
<organism evidence="1 2">
    <name type="scientific">Phellinidium pouzarii</name>
    <dbReference type="NCBI Taxonomy" id="167371"/>
    <lineage>
        <taxon>Eukaryota</taxon>
        <taxon>Fungi</taxon>
        <taxon>Dikarya</taxon>
        <taxon>Basidiomycota</taxon>
        <taxon>Agaricomycotina</taxon>
        <taxon>Agaricomycetes</taxon>
        <taxon>Hymenochaetales</taxon>
        <taxon>Hymenochaetaceae</taxon>
        <taxon>Phellinidium</taxon>
    </lineage>
</organism>
<comment type="caution">
    <text evidence="1">The sequence shown here is derived from an EMBL/GenBank/DDBJ whole genome shotgun (WGS) entry which is preliminary data.</text>
</comment>
<evidence type="ECO:0000313" key="1">
    <source>
        <dbReference type="EMBL" id="THH11066.1"/>
    </source>
</evidence>
<dbReference type="EMBL" id="SGPK01000021">
    <property type="protein sequence ID" value="THH11066.1"/>
    <property type="molecule type" value="Genomic_DNA"/>
</dbReference>
<accession>A0A4S4LGK1</accession>
<dbReference type="InterPro" id="IPR019410">
    <property type="entry name" value="Methyltransf_16"/>
</dbReference>
<evidence type="ECO:0008006" key="3">
    <source>
        <dbReference type="Google" id="ProtNLM"/>
    </source>
</evidence>
<reference evidence="1 2" key="1">
    <citation type="submission" date="2019-02" db="EMBL/GenBank/DDBJ databases">
        <title>Genome sequencing of the rare red list fungi Phellinidium pouzarii.</title>
        <authorList>
            <person name="Buettner E."/>
            <person name="Kellner H."/>
        </authorList>
    </citation>
    <scope>NUCLEOTIDE SEQUENCE [LARGE SCALE GENOMIC DNA]</scope>
    <source>
        <strain evidence="1 2">DSM 108285</strain>
    </source>
</reference>
<gene>
    <name evidence="1" type="ORF">EW145_g907</name>
</gene>
<proteinExistence type="predicted"/>
<dbReference type="PANTHER" id="PTHR14614">
    <property type="entry name" value="HEPATOCELLULAR CARCINOMA-ASSOCIATED ANTIGEN"/>
    <property type="match status" value="1"/>
</dbReference>
<dbReference type="Gene3D" id="3.40.50.150">
    <property type="entry name" value="Vaccinia Virus protein VP39"/>
    <property type="match status" value="1"/>
</dbReference>
<dbReference type="SUPFAM" id="SSF53335">
    <property type="entry name" value="S-adenosyl-L-methionine-dependent methyltransferases"/>
    <property type="match status" value="1"/>
</dbReference>
<dbReference type="Proteomes" id="UP000308199">
    <property type="component" value="Unassembled WGS sequence"/>
</dbReference>
<evidence type="ECO:0000313" key="2">
    <source>
        <dbReference type="Proteomes" id="UP000308199"/>
    </source>
</evidence>
<dbReference type="Pfam" id="PF10294">
    <property type="entry name" value="Methyltransf_16"/>
    <property type="match status" value="1"/>
</dbReference>
<dbReference type="GO" id="GO:0008757">
    <property type="term" value="F:S-adenosylmethionine-dependent methyltransferase activity"/>
    <property type="evidence" value="ECO:0007669"/>
    <property type="project" value="UniProtKB-ARBA"/>
</dbReference>
<dbReference type="OrthoDB" id="433955at2759"/>
<sequence>MSYVEISMSQPCITLDEPLLPPSVRLPLIGRLQTYPLADLRTSVEYLRLLYNPEVRGSRRKTAKDLGKQNNGVVASDLRLEGIRADAFERAHAIRWLTTLVVRGDLLAATIEEEDEGGLCDRLVEDAAALLAACAGTAAAGRVSRTFAFGPSPSGEVATVQLSDEPLEKGDYAGFGLPSAHSSVDSDASTRSVFRVLELGAGTGLVGLATAKLLALRNAHAHIYLTDVHAPVLANLRKNTVTNFPYASDSALPRVDIVVTPLDWESFSVIKAESVLGTFDLILGADIVYEALHATWLRACLERLLAPHALFHLLIPLRQTHAFESSTVEQVFSNEAAEGEGVFLLGRKLGVTHQERFVCDAHNGTTDEVEYAYFQIGWFGAVSSAPSLNTDPNTPDVFTQNVKLSLQYAEVISRLANSALAGIEQAFHPAASSNPMAAAADIISARHYIDMFSDFLSQTGVGALPLLTTPSDSSMVTPPDEGALLAQTTGAVTALYARQKQIQENNAVVASLLGASEGQRR</sequence>
<protein>
    <recommendedName>
        <fullName evidence="3">FAM86 N-terminal domain-containing protein</fullName>
    </recommendedName>
</protein>
<dbReference type="InterPro" id="IPR029063">
    <property type="entry name" value="SAM-dependent_MTases_sf"/>
</dbReference>
<dbReference type="CDD" id="cd02440">
    <property type="entry name" value="AdoMet_MTases"/>
    <property type="match status" value="1"/>
</dbReference>
<dbReference type="AlphaFoldDB" id="A0A4S4LGK1"/>